<feature type="coiled-coil region" evidence="1">
    <location>
        <begin position="44"/>
        <end position="71"/>
    </location>
</feature>
<sequence length="282" mass="33403">MLIENILRNVIRKTQSVFMGGSNNKIYFKTKNIDKVGEHEPPEVHDLTKLLKKKTELLDKLRENQNKMKNIPQCYTYYTKNKFKTNLVGNCDELSTYAFHYLIKNHSLQIFNYYRQQDPDRKKIIYIIMYGAQKPYDHVFLSIHYMEDKISKKEIIEALSHVQAESWICDPWADIICKGKEFHYKWRSKMTDWYHANIFRTPNSDDRTINDTGRYESLFSPLRPEVFNTIQENSTYDVLELAFFDQDGNITTLAKNEKIMPYDISNIDNSVFTSLGVLNMDE</sequence>
<organism evidence="2 3">
    <name type="scientific">Xenorhabdus kozodoii</name>
    <dbReference type="NCBI Taxonomy" id="351676"/>
    <lineage>
        <taxon>Bacteria</taxon>
        <taxon>Pseudomonadati</taxon>
        <taxon>Pseudomonadota</taxon>
        <taxon>Gammaproteobacteria</taxon>
        <taxon>Enterobacterales</taxon>
        <taxon>Morganellaceae</taxon>
        <taxon>Xenorhabdus</taxon>
    </lineage>
</organism>
<keyword evidence="3" id="KW-1185">Reference proteome</keyword>
<dbReference type="EMBL" id="NJCX01000001">
    <property type="protein sequence ID" value="PHM75228.1"/>
    <property type="molecule type" value="Genomic_DNA"/>
</dbReference>
<dbReference type="RefSeq" id="WP_099140378.1">
    <property type="nucleotide sequence ID" value="NZ_CAWNOR010000001.1"/>
</dbReference>
<gene>
    <name evidence="2" type="ORF">Xkoz_00244</name>
</gene>
<protein>
    <submittedName>
        <fullName evidence="2">Uncharacterized protein</fullName>
    </submittedName>
</protein>
<proteinExistence type="predicted"/>
<evidence type="ECO:0000313" key="3">
    <source>
        <dbReference type="Proteomes" id="UP000221101"/>
    </source>
</evidence>
<name>A0A2D0LHP2_9GAMM</name>
<accession>A0A2D0LHP2</accession>
<keyword evidence="1" id="KW-0175">Coiled coil</keyword>
<dbReference type="OrthoDB" id="5572038at2"/>
<comment type="caution">
    <text evidence="2">The sequence shown here is derived from an EMBL/GenBank/DDBJ whole genome shotgun (WGS) entry which is preliminary data.</text>
</comment>
<dbReference type="Proteomes" id="UP000221101">
    <property type="component" value="Unassembled WGS sequence"/>
</dbReference>
<evidence type="ECO:0000256" key="1">
    <source>
        <dbReference type="SAM" id="Coils"/>
    </source>
</evidence>
<evidence type="ECO:0000313" key="2">
    <source>
        <dbReference type="EMBL" id="PHM75228.1"/>
    </source>
</evidence>
<reference evidence="2 3" key="1">
    <citation type="journal article" date="2017" name="Nat. Microbiol.">
        <title>Natural product diversity associated with the nematode symbionts Photorhabdus and Xenorhabdus.</title>
        <authorList>
            <person name="Tobias N.J."/>
            <person name="Wolff H."/>
            <person name="Djahanschiri B."/>
            <person name="Grundmann F."/>
            <person name="Kronenwerth M."/>
            <person name="Shi Y.M."/>
            <person name="Simonyi S."/>
            <person name="Grun P."/>
            <person name="Shapiro-Ilan D."/>
            <person name="Pidot S.J."/>
            <person name="Stinear T.P."/>
            <person name="Ebersberger I."/>
            <person name="Bode H.B."/>
        </authorList>
    </citation>
    <scope>NUCLEOTIDE SEQUENCE [LARGE SCALE GENOMIC DNA]</scope>
    <source>
        <strain evidence="2 3">DSM 17907</strain>
    </source>
</reference>
<dbReference type="AlphaFoldDB" id="A0A2D0LHP2"/>